<feature type="chain" id="PRO_5040374129" evidence="2">
    <location>
        <begin position="27"/>
        <end position="282"/>
    </location>
</feature>
<reference evidence="3" key="1">
    <citation type="journal article" date="2020" name="Nat. Commun.">
        <title>Large-scale genome sequencing of mycorrhizal fungi provides insights into the early evolution of symbiotic traits.</title>
        <authorList>
            <person name="Miyauchi S."/>
            <person name="Kiss E."/>
            <person name="Kuo A."/>
            <person name="Drula E."/>
            <person name="Kohler A."/>
            <person name="Sanchez-Garcia M."/>
            <person name="Morin E."/>
            <person name="Andreopoulos B."/>
            <person name="Barry K.W."/>
            <person name="Bonito G."/>
            <person name="Buee M."/>
            <person name="Carver A."/>
            <person name="Chen C."/>
            <person name="Cichocki N."/>
            <person name="Clum A."/>
            <person name="Culley D."/>
            <person name="Crous P.W."/>
            <person name="Fauchery L."/>
            <person name="Girlanda M."/>
            <person name="Hayes R.D."/>
            <person name="Keri Z."/>
            <person name="LaButti K."/>
            <person name="Lipzen A."/>
            <person name="Lombard V."/>
            <person name="Magnuson J."/>
            <person name="Maillard F."/>
            <person name="Murat C."/>
            <person name="Nolan M."/>
            <person name="Ohm R.A."/>
            <person name="Pangilinan J."/>
            <person name="Pereira M.F."/>
            <person name="Perotto S."/>
            <person name="Peter M."/>
            <person name="Pfister S."/>
            <person name="Riley R."/>
            <person name="Sitrit Y."/>
            <person name="Stielow J.B."/>
            <person name="Szollosi G."/>
            <person name="Zifcakova L."/>
            <person name="Stursova M."/>
            <person name="Spatafora J.W."/>
            <person name="Tedersoo L."/>
            <person name="Vaario L.M."/>
            <person name="Yamada A."/>
            <person name="Yan M."/>
            <person name="Wang P."/>
            <person name="Xu J."/>
            <person name="Bruns T."/>
            <person name="Baldrian P."/>
            <person name="Vilgalys R."/>
            <person name="Dunand C."/>
            <person name="Henrissat B."/>
            <person name="Grigoriev I.V."/>
            <person name="Hibbett D."/>
            <person name="Nagy L.G."/>
            <person name="Martin F.M."/>
        </authorList>
    </citation>
    <scope>NUCLEOTIDE SEQUENCE</scope>
    <source>
        <strain evidence="3">UP504</strain>
    </source>
</reference>
<keyword evidence="4" id="KW-1185">Reference proteome</keyword>
<feature type="region of interest" description="Disordered" evidence="1">
    <location>
        <begin position="258"/>
        <end position="282"/>
    </location>
</feature>
<comment type="caution">
    <text evidence="3">The sequence shown here is derived from an EMBL/GenBank/DDBJ whole genome shotgun (WGS) entry which is preliminary data.</text>
</comment>
<feature type="signal peptide" evidence="2">
    <location>
        <begin position="1"/>
        <end position="26"/>
    </location>
</feature>
<sequence length="282" mass="30300">MMFPGLSIVSSILLVILVAAARFSSAVPFGFSYNPPKQCGNFTVTWNGGSPPFELLITPRLGLPQIFSLPNGTFDSRSNEGSFSTTLNISSQTIFLMTLSDSAGFGSGGTTAQLTVGSGDSSCTTDNRSADFSFQYNATVQQCKDFFLYNYGNAVQPLTVYGLIPQGSSFVLHPPDGSSSYAWDAAIAAGTNVMFTMVDSKQRLGGTTDIIPVGYSTDTSCLNSTSPTSTGHPALTNRYAWTWWLLKWSSYRWRSRGRDCRPPSCTGPPLLHRKTAQAPGVA</sequence>
<evidence type="ECO:0000256" key="2">
    <source>
        <dbReference type="SAM" id="SignalP"/>
    </source>
</evidence>
<proteinExistence type="predicted"/>
<dbReference type="EMBL" id="MU128915">
    <property type="protein sequence ID" value="KAF9519835.1"/>
    <property type="molecule type" value="Genomic_DNA"/>
</dbReference>
<accession>A0A9P6E287</accession>
<organism evidence="3 4">
    <name type="scientific">Hydnum rufescens UP504</name>
    <dbReference type="NCBI Taxonomy" id="1448309"/>
    <lineage>
        <taxon>Eukaryota</taxon>
        <taxon>Fungi</taxon>
        <taxon>Dikarya</taxon>
        <taxon>Basidiomycota</taxon>
        <taxon>Agaricomycotina</taxon>
        <taxon>Agaricomycetes</taxon>
        <taxon>Cantharellales</taxon>
        <taxon>Hydnaceae</taxon>
        <taxon>Hydnum</taxon>
    </lineage>
</organism>
<dbReference type="PANTHER" id="PTHR37487:SF3">
    <property type="entry name" value="CLEAVAGE_POLYADENYLATION SPECIFICITY FACTOR A SUBUNIT N-TERMINAL DOMAIN-CONTAINING PROTEIN"/>
    <property type="match status" value="1"/>
</dbReference>
<evidence type="ECO:0000313" key="4">
    <source>
        <dbReference type="Proteomes" id="UP000886523"/>
    </source>
</evidence>
<keyword evidence="2" id="KW-0732">Signal</keyword>
<dbReference type="Proteomes" id="UP000886523">
    <property type="component" value="Unassembled WGS sequence"/>
</dbReference>
<dbReference type="OrthoDB" id="2591431at2759"/>
<name>A0A9P6E287_9AGAM</name>
<evidence type="ECO:0000256" key="1">
    <source>
        <dbReference type="SAM" id="MobiDB-lite"/>
    </source>
</evidence>
<gene>
    <name evidence="3" type="ORF">BS47DRAFT_1000035</name>
</gene>
<protein>
    <submittedName>
        <fullName evidence="3">Uncharacterized protein</fullName>
    </submittedName>
</protein>
<dbReference type="PANTHER" id="PTHR37487">
    <property type="entry name" value="CHROMOSOME 1, WHOLE GENOME SHOTGUN SEQUENCE"/>
    <property type="match status" value="1"/>
</dbReference>
<evidence type="ECO:0000313" key="3">
    <source>
        <dbReference type="EMBL" id="KAF9519835.1"/>
    </source>
</evidence>
<dbReference type="AlphaFoldDB" id="A0A9P6E287"/>